<keyword evidence="1" id="KW-0408">Iron</keyword>
<feature type="binding site" evidence="6">
    <location>
        <position position="253"/>
    </location>
    <ligand>
        <name>S-adenosyl-L-methionine</name>
        <dbReference type="ChEBI" id="CHEBI:59789"/>
    </ligand>
</feature>
<dbReference type="Pfam" id="PF05958">
    <property type="entry name" value="tRNA_U5-meth_tr"/>
    <property type="match status" value="1"/>
</dbReference>
<dbReference type="InterPro" id="IPR030390">
    <property type="entry name" value="MeTrfase_TrmA_AS"/>
</dbReference>
<dbReference type="InterPro" id="IPR010280">
    <property type="entry name" value="U5_MeTrfase_fam"/>
</dbReference>
<evidence type="ECO:0000256" key="4">
    <source>
        <dbReference type="ARBA" id="ARBA00022691"/>
    </source>
</evidence>
<comment type="caution">
    <text evidence="8">The sequence shown here is derived from an EMBL/GenBank/DDBJ whole genome shotgun (WGS) entry which is preliminary data.</text>
</comment>
<dbReference type="Gene3D" id="2.40.50.1070">
    <property type="match status" value="1"/>
</dbReference>
<dbReference type="Gene3D" id="3.40.50.150">
    <property type="entry name" value="Vaccinia Virus protein VP39"/>
    <property type="match status" value="1"/>
</dbReference>
<gene>
    <name evidence="8" type="ORF">AWJ14_06295</name>
</gene>
<feature type="binding site" evidence="6">
    <location>
        <position position="348"/>
    </location>
    <ligand>
        <name>S-adenosyl-L-methionine</name>
        <dbReference type="ChEBI" id="CHEBI:59789"/>
    </ligand>
</feature>
<feature type="binding site" evidence="6">
    <location>
        <position position="300"/>
    </location>
    <ligand>
        <name>S-adenosyl-L-methionine</name>
        <dbReference type="ChEBI" id="CHEBI:59789"/>
    </ligand>
</feature>
<reference evidence="8 9" key="1">
    <citation type="submission" date="2015-12" db="EMBL/GenBank/DDBJ databases">
        <authorList>
            <person name="Shamseldin A."/>
            <person name="Moawad H."/>
            <person name="Abd El-Rahim W.M."/>
            <person name="Sadowsky M.J."/>
        </authorList>
    </citation>
    <scope>NUCLEOTIDE SEQUENCE [LARGE SCALE GENOMIC DNA]</scope>
    <source>
        <strain evidence="8 9">JC234</strain>
    </source>
</reference>
<dbReference type="SUPFAM" id="SSF53335">
    <property type="entry name" value="S-adenosyl-L-methionine-dependent methyltransferases"/>
    <property type="match status" value="1"/>
</dbReference>
<protein>
    <submittedName>
        <fullName evidence="8">RNA methyltransferase</fullName>
    </submittedName>
</protein>
<name>A0A1C1YPV7_9HYPH</name>
<organism evidence="8 9">
    <name type="scientific">Hoeflea olei</name>
    <dbReference type="NCBI Taxonomy" id="1480615"/>
    <lineage>
        <taxon>Bacteria</taxon>
        <taxon>Pseudomonadati</taxon>
        <taxon>Pseudomonadota</taxon>
        <taxon>Alphaproteobacteria</taxon>
        <taxon>Hyphomicrobiales</taxon>
        <taxon>Rhizobiaceae</taxon>
        <taxon>Hoeflea</taxon>
    </lineage>
</organism>
<feature type="active site" description="Nucleophile" evidence="6">
    <location>
        <position position="374"/>
    </location>
</feature>
<dbReference type="EMBL" id="LQZT01000050">
    <property type="protein sequence ID" value="OCW55593.1"/>
    <property type="molecule type" value="Genomic_DNA"/>
</dbReference>
<dbReference type="STRING" id="1480615.AWJ14_06295"/>
<proteinExistence type="inferred from homology"/>
<dbReference type="InterPro" id="IPR012340">
    <property type="entry name" value="NA-bd_OB-fold"/>
</dbReference>
<keyword evidence="4 6" id="KW-0949">S-adenosyl-L-methionine</keyword>
<evidence type="ECO:0000256" key="3">
    <source>
        <dbReference type="ARBA" id="ARBA00022679"/>
    </source>
</evidence>
<evidence type="ECO:0000313" key="9">
    <source>
        <dbReference type="Proteomes" id="UP000094795"/>
    </source>
</evidence>
<dbReference type="PROSITE" id="PS51687">
    <property type="entry name" value="SAM_MT_RNA_M5U"/>
    <property type="match status" value="1"/>
</dbReference>
<dbReference type="PANTHER" id="PTHR11061:SF49">
    <property type="entry name" value="23S RRNA (URACIL(1939)-C(5))-METHYLTRANSFERASE RLMD"/>
    <property type="match status" value="1"/>
</dbReference>
<dbReference type="CDD" id="cd02440">
    <property type="entry name" value="AdoMet_MTases"/>
    <property type="match status" value="1"/>
</dbReference>
<sequence>MSAERLAIARLGAQGDGIADTPRGQVFVPFAAPGDVVNAGVEKNRGALIAVLEPSPDRVTPPCPHFGPDHENAGCGGCALQHVADATYRDWKRDLVVAALESRGIRAEVAPLVACAPHARRRVVFAARRTDKGAVLGFNRASSHHIVAIETCVVASERINQMLPALRRLATAVAVGREAFRLSVLDAAPGLDLAAEAPFKLTEPDRLRIISAVRAEAGVARLTFNGEILIEKQPPELGFGRVSVNPPPGGFVQASREAETVMGDLVTDHLKKSKRVADLFSGAGTFALRLAEASHVHAVEADGASLAALDRAARHAQGIKPVSVEKRDLFRRPLMASELKPYQGLVFDPPRAGAETQAQEIARSTIPRLAAVSCNPLTLARDLEILLKSGYRLTSVTPIDQFLWSAHVEVVALLERPKR</sequence>
<feature type="active site" evidence="7">
    <location>
        <position position="374"/>
    </location>
</feature>
<evidence type="ECO:0000256" key="2">
    <source>
        <dbReference type="ARBA" id="ARBA00022603"/>
    </source>
</evidence>
<comment type="similarity">
    <text evidence="6">Belongs to the class I-like SAM-binding methyltransferase superfamily. RNA M5U methyltransferase family.</text>
</comment>
<dbReference type="GO" id="GO:0051536">
    <property type="term" value="F:iron-sulfur cluster binding"/>
    <property type="evidence" value="ECO:0007669"/>
    <property type="project" value="UniProtKB-KW"/>
</dbReference>
<evidence type="ECO:0000313" key="8">
    <source>
        <dbReference type="EMBL" id="OCW55593.1"/>
    </source>
</evidence>
<dbReference type="OrthoDB" id="9804590at2"/>
<evidence type="ECO:0000256" key="1">
    <source>
        <dbReference type="ARBA" id="ARBA00022485"/>
    </source>
</evidence>
<dbReference type="SUPFAM" id="SSF50249">
    <property type="entry name" value="Nucleic acid-binding proteins"/>
    <property type="match status" value="1"/>
</dbReference>
<feature type="binding site" evidence="6">
    <location>
        <position position="280"/>
    </location>
    <ligand>
        <name>S-adenosyl-L-methionine</name>
        <dbReference type="ChEBI" id="CHEBI:59789"/>
    </ligand>
</feature>
<keyword evidence="5" id="KW-0411">Iron-sulfur</keyword>
<dbReference type="RefSeq" id="WP_066184507.1">
    <property type="nucleotide sequence ID" value="NZ_LQZT01000050.1"/>
</dbReference>
<dbReference type="InterPro" id="IPR029063">
    <property type="entry name" value="SAM-dependent_MTases_sf"/>
</dbReference>
<evidence type="ECO:0000256" key="7">
    <source>
        <dbReference type="PROSITE-ProRule" id="PRU10015"/>
    </source>
</evidence>
<dbReference type="GO" id="GO:0070041">
    <property type="term" value="F:rRNA (uridine-C5-)-methyltransferase activity"/>
    <property type="evidence" value="ECO:0007669"/>
    <property type="project" value="TreeGrafter"/>
</dbReference>
<evidence type="ECO:0000256" key="6">
    <source>
        <dbReference type="PROSITE-ProRule" id="PRU01024"/>
    </source>
</evidence>
<dbReference type="PANTHER" id="PTHR11061">
    <property type="entry name" value="RNA M5U METHYLTRANSFERASE"/>
    <property type="match status" value="1"/>
</dbReference>
<keyword evidence="9" id="KW-1185">Reference proteome</keyword>
<keyword evidence="1" id="KW-0004">4Fe-4S</keyword>
<dbReference type="AlphaFoldDB" id="A0A1C1YPV7"/>
<dbReference type="Gene3D" id="2.40.50.140">
    <property type="entry name" value="Nucleic acid-binding proteins"/>
    <property type="match status" value="1"/>
</dbReference>
<evidence type="ECO:0000256" key="5">
    <source>
        <dbReference type="ARBA" id="ARBA00023014"/>
    </source>
</evidence>
<keyword evidence="2 6" id="KW-0489">Methyltransferase</keyword>
<keyword evidence="3 6" id="KW-0808">Transferase</keyword>
<dbReference type="Proteomes" id="UP000094795">
    <property type="component" value="Unassembled WGS sequence"/>
</dbReference>
<dbReference type="GO" id="GO:0070475">
    <property type="term" value="P:rRNA base methylation"/>
    <property type="evidence" value="ECO:0007669"/>
    <property type="project" value="TreeGrafter"/>
</dbReference>
<keyword evidence="1" id="KW-0479">Metal-binding</keyword>
<accession>A0A1C1YPV7</accession>
<dbReference type="PROSITE" id="PS01230">
    <property type="entry name" value="TRMA_1"/>
    <property type="match status" value="1"/>
</dbReference>